<gene>
    <name evidence="1" type="ORF">AZO1586I_1936</name>
</gene>
<evidence type="ECO:0000313" key="2">
    <source>
        <dbReference type="Proteomes" id="UP000626656"/>
    </source>
</evidence>
<evidence type="ECO:0000313" key="1">
    <source>
        <dbReference type="EMBL" id="CAB5507644.1"/>
    </source>
</evidence>
<organism evidence="1 2">
    <name type="scientific">Bathymodiolus thermophilus thioautotrophic gill symbiont</name>
    <dbReference type="NCBI Taxonomy" id="2360"/>
    <lineage>
        <taxon>Bacteria</taxon>
        <taxon>Pseudomonadati</taxon>
        <taxon>Pseudomonadota</taxon>
        <taxon>Gammaproteobacteria</taxon>
        <taxon>sulfur-oxidizing symbionts</taxon>
    </lineage>
</organism>
<name>A0ABM8MA77_9GAMM</name>
<reference evidence="1 2" key="1">
    <citation type="submission" date="2020-05" db="EMBL/GenBank/DDBJ databases">
        <authorList>
            <person name="Petersen J."/>
            <person name="Sayavedra L."/>
        </authorList>
    </citation>
    <scope>NUCLEOTIDE SEQUENCE [LARGE SCALE GENOMIC DNA]</scope>
    <source>
        <strain evidence="1">B azoricus SOX ET2 1586I</strain>
    </source>
</reference>
<sequence>MSLYNHNGSAYEGDDYAIYQDDGLEHFHEPPLGRPTPLINIFGLGKTFASVVGRGLTKILCVTVILCAPPNTISNTIREGAESLVKSRNDSTKIKDGINTYNRIKNNANSQKK</sequence>
<accession>A0ABM8MA77</accession>
<keyword evidence="2" id="KW-1185">Reference proteome</keyword>
<comment type="caution">
    <text evidence="1">The sequence shown here is derived from an EMBL/GenBank/DDBJ whole genome shotgun (WGS) entry which is preliminary data.</text>
</comment>
<dbReference type="EMBL" id="CAHJWF010000442">
    <property type="protein sequence ID" value="CAB5507644.1"/>
    <property type="molecule type" value="Genomic_DNA"/>
</dbReference>
<dbReference type="Proteomes" id="UP000626656">
    <property type="component" value="Unassembled WGS sequence"/>
</dbReference>
<protein>
    <submittedName>
        <fullName evidence="1">Uncharacterized protein</fullName>
    </submittedName>
</protein>
<proteinExistence type="predicted"/>